<accession>A0A3N5Y4P1</accession>
<dbReference type="InterPro" id="IPR003715">
    <property type="entry name" value="Poly_export_N"/>
</dbReference>
<dbReference type="Pfam" id="PF10531">
    <property type="entry name" value="SLBB"/>
    <property type="match status" value="1"/>
</dbReference>
<proteinExistence type="predicted"/>
<evidence type="ECO:0000259" key="3">
    <source>
        <dbReference type="Pfam" id="PF10531"/>
    </source>
</evidence>
<dbReference type="PANTHER" id="PTHR33619">
    <property type="entry name" value="POLYSACCHARIDE EXPORT PROTEIN GFCE-RELATED"/>
    <property type="match status" value="1"/>
</dbReference>
<dbReference type="AlphaFoldDB" id="A0A3N5Y4P1"/>
<feature type="domain" description="Polysaccharide export protein N-terminal" evidence="2">
    <location>
        <begin position="23"/>
        <end position="92"/>
    </location>
</feature>
<dbReference type="Pfam" id="PF02563">
    <property type="entry name" value="Poly_export"/>
    <property type="match status" value="1"/>
</dbReference>
<dbReference type="Proteomes" id="UP000275281">
    <property type="component" value="Unassembled WGS sequence"/>
</dbReference>
<dbReference type="InterPro" id="IPR019554">
    <property type="entry name" value="Soluble_ligand-bd"/>
</dbReference>
<dbReference type="GO" id="GO:0015159">
    <property type="term" value="F:polysaccharide transmembrane transporter activity"/>
    <property type="evidence" value="ECO:0007669"/>
    <property type="project" value="InterPro"/>
</dbReference>
<protein>
    <submittedName>
        <fullName evidence="4">Polysaccharide export protein</fullName>
    </submittedName>
</protein>
<organism evidence="4 5">
    <name type="scientific">Alteromonas sediminis</name>
    <dbReference type="NCBI Taxonomy" id="2259342"/>
    <lineage>
        <taxon>Bacteria</taxon>
        <taxon>Pseudomonadati</taxon>
        <taxon>Pseudomonadota</taxon>
        <taxon>Gammaproteobacteria</taxon>
        <taxon>Alteromonadales</taxon>
        <taxon>Alteromonadaceae</taxon>
        <taxon>Alteromonas/Salinimonas group</taxon>
        <taxon>Alteromonas</taxon>
    </lineage>
</organism>
<name>A0A3N5Y4P1_9ALTE</name>
<dbReference type="RefSeq" id="WP_124025859.1">
    <property type="nucleotide sequence ID" value="NZ_JBHRSN010000005.1"/>
</dbReference>
<feature type="domain" description="Soluble ligand binding" evidence="3">
    <location>
        <begin position="98"/>
        <end position="142"/>
    </location>
</feature>
<evidence type="ECO:0000256" key="1">
    <source>
        <dbReference type="ARBA" id="ARBA00022729"/>
    </source>
</evidence>
<sequence length="169" mass="18299">MNRLIAFISMLLIVLPLNAQVLPIGVGDHIHVVVHNEPDLTVKEKVGTHGTINMPLVGVVTVVGKTPDEISKAIMAALDDGYLVEPQVRVAIDRYRPFYIRGKVESAGAYEYVIGLTVSQAIAIAGGLTPRASNSGWYLTRGPNKTRHDVTAESKVLPGDVIEIPESFF</sequence>
<dbReference type="OrthoDB" id="9808948at2"/>
<keyword evidence="1" id="KW-0732">Signal</keyword>
<reference evidence="4 5" key="1">
    <citation type="submission" date="2018-11" db="EMBL/GenBank/DDBJ databases">
        <authorList>
            <person name="Ye M.-Q."/>
            <person name="Du Z.-J."/>
        </authorList>
    </citation>
    <scope>NUCLEOTIDE SEQUENCE [LARGE SCALE GENOMIC DNA]</scope>
    <source>
        <strain evidence="4 5">U0105</strain>
    </source>
</reference>
<dbReference type="InterPro" id="IPR049712">
    <property type="entry name" value="Poly_export"/>
</dbReference>
<comment type="caution">
    <text evidence="4">The sequence shown here is derived from an EMBL/GenBank/DDBJ whole genome shotgun (WGS) entry which is preliminary data.</text>
</comment>
<dbReference type="EMBL" id="RPOK01000001">
    <property type="protein sequence ID" value="RPJ67856.1"/>
    <property type="molecule type" value="Genomic_DNA"/>
</dbReference>
<dbReference type="Gene3D" id="3.30.1950.10">
    <property type="entry name" value="wza like domain"/>
    <property type="match status" value="1"/>
</dbReference>
<dbReference type="PANTHER" id="PTHR33619:SF3">
    <property type="entry name" value="POLYSACCHARIDE EXPORT PROTEIN GFCE-RELATED"/>
    <property type="match status" value="1"/>
</dbReference>
<keyword evidence="5" id="KW-1185">Reference proteome</keyword>
<evidence type="ECO:0000313" key="4">
    <source>
        <dbReference type="EMBL" id="RPJ67856.1"/>
    </source>
</evidence>
<evidence type="ECO:0000313" key="5">
    <source>
        <dbReference type="Proteomes" id="UP000275281"/>
    </source>
</evidence>
<evidence type="ECO:0000259" key="2">
    <source>
        <dbReference type="Pfam" id="PF02563"/>
    </source>
</evidence>
<gene>
    <name evidence="4" type="ORF">DRW07_00105</name>
</gene>